<dbReference type="AlphaFoldDB" id="A0AAC8YQE8"/>
<evidence type="ECO:0000313" key="5">
    <source>
        <dbReference type="Proteomes" id="UP000577697"/>
    </source>
</evidence>
<dbReference type="EMBL" id="JACICB010000029">
    <property type="protein sequence ID" value="MBB3709454.1"/>
    <property type="molecule type" value="Genomic_DNA"/>
</dbReference>
<evidence type="ECO:0000313" key="2">
    <source>
        <dbReference type="EMBL" id="AMS42670.1"/>
    </source>
</evidence>
<reference evidence="2 4" key="1">
    <citation type="submission" date="2016-03" db="EMBL/GenBank/DDBJ databases">
        <title>Complete genome of Aminobacter aminovorans KCTC 2477.</title>
        <authorList>
            <person name="Kim K.M."/>
        </authorList>
    </citation>
    <scope>NUCLEOTIDE SEQUENCE [LARGE SCALE GENOMIC DNA]</scope>
    <source>
        <strain evidence="2 4">KCTC 2477</strain>
    </source>
</reference>
<dbReference type="KEGG" id="aak:AA2016_3750"/>
<accession>A0AAC8YQE8</accession>
<dbReference type="RefSeq" id="WP_157097093.1">
    <property type="nucleotide sequence ID" value="NZ_CP015005.1"/>
</dbReference>
<feature type="transmembrane region" description="Helical" evidence="1">
    <location>
        <begin position="214"/>
        <end position="231"/>
    </location>
</feature>
<feature type="transmembrane region" description="Helical" evidence="1">
    <location>
        <begin position="158"/>
        <end position="176"/>
    </location>
</feature>
<dbReference type="Proteomes" id="UP000075755">
    <property type="component" value="Chromosome"/>
</dbReference>
<name>A0AAC8YQE8_AMIAI</name>
<feature type="transmembrane region" description="Helical" evidence="1">
    <location>
        <begin position="95"/>
        <end position="116"/>
    </location>
</feature>
<feature type="transmembrane region" description="Helical" evidence="1">
    <location>
        <begin position="12"/>
        <end position="34"/>
    </location>
</feature>
<feature type="transmembrane region" description="Helical" evidence="1">
    <location>
        <begin position="128"/>
        <end position="146"/>
    </location>
</feature>
<feature type="transmembrane region" description="Helical" evidence="1">
    <location>
        <begin position="330"/>
        <end position="347"/>
    </location>
</feature>
<evidence type="ECO:0000256" key="1">
    <source>
        <dbReference type="SAM" id="Phobius"/>
    </source>
</evidence>
<gene>
    <name evidence="2" type="ORF">AA2016_3750</name>
    <name evidence="3" type="ORF">FHS67_005805</name>
</gene>
<organism evidence="2 4">
    <name type="scientific">Aminobacter aminovorans</name>
    <name type="common">Chelatobacter heintzii</name>
    <dbReference type="NCBI Taxonomy" id="83263"/>
    <lineage>
        <taxon>Bacteria</taxon>
        <taxon>Pseudomonadati</taxon>
        <taxon>Pseudomonadota</taxon>
        <taxon>Alphaproteobacteria</taxon>
        <taxon>Hyphomicrobiales</taxon>
        <taxon>Phyllobacteriaceae</taxon>
        <taxon>Aminobacter</taxon>
    </lineage>
</organism>
<feature type="transmembrane region" description="Helical" evidence="1">
    <location>
        <begin position="269"/>
        <end position="286"/>
    </location>
</feature>
<keyword evidence="1" id="KW-0472">Membrane</keyword>
<keyword evidence="1" id="KW-0812">Transmembrane</keyword>
<evidence type="ECO:0000313" key="4">
    <source>
        <dbReference type="Proteomes" id="UP000075755"/>
    </source>
</evidence>
<protein>
    <submittedName>
        <fullName evidence="2">Uncharacterized protein</fullName>
    </submittedName>
</protein>
<feature type="transmembrane region" description="Helical" evidence="1">
    <location>
        <begin position="54"/>
        <end position="74"/>
    </location>
</feature>
<proteinExistence type="predicted"/>
<feature type="transmembrane region" description="Helical" evidence="1">
    <location>
        <begin position="298"/>
        <end position="318"/>
    </location>
</feature>
<keyword evidence="5" id="KW-1185">Reference proteome</keyword>
<dbReference type="EMBL" id="CP015005">
    <property type="protein sequence ID" value="AMS42670.1"/>
    <property type="molecule type" value="Genomic_DNA"/>
</dbReference>
<reference evidence="3 5" key="2">
    <citation type="submission" date="2020-08" db="EMBL/GenBank/DDBJ databases">
        <title>Genomic Encyclopedia of Type Strains, Phase IV (KMG-IV): sequencing the most valuable type-strain genomes for metagenomic binning, comparative biology and taxonomic classification.</title>
        <authorList>
            <person name="Goeker M."/>
        </authorList>
    </citation>
    <scope>NUCLEOTIDE SEQUENCE [LARGE SCALE GENOMIC DNA]</scope>
    <source>
        <strain evidence="3 5">DSM 10368</strain>
    </source>
</reference>
<dbReference type="Proteomes" id="UP000577697">
    <property type="component" value="Unassembled WGS sequence"/>
</dbReference>
<sequence>MSTIPGTRAASPYGVVRMGMIALAGATIVSLIAYDFAVNDRDLLAKDRVDWTMFGLIRPFVALISACLLVAALYQPDHARSPLDDGQAPLLLGASYLMAGALLAAAIAVAAVPTVLNETVREGQVLSILTEVVFIGALVALGAAAWSDRRNRARVLGLPRWVVHATLILVTFLILMEEMSWGQHWVGWTAGPMFAGNVQNETNLHNFATYRFEAVYYTAAFLLFVVLPVAWPSHVVARLRPVAPFVPPRLFALAALPLAGLLYEEWNIVPYQLWFFMGVAIAWRLAMELRQAPVPYQVAGIAVAVLLPASQLLFVFGGHRMADGYELSEIREFLIACVILVYGLWLLRRQPEAGSVAAT</sequence>
<keyword evidence="1" id="KW-1133">Transmembrane helix</keyword>
<evidence type="ECO:0000313" key="3">
    <source>
        <dbReference type="EMBL" id="MBB3709454.1"/>
    </source>
</evidence>